<dbReference type="Proteomes" id="UP000287651">
    <property type="component" value="Unassembled WGS sequence"/>
</dbReference>
<feature type="region of interest" description="Disordered" evidence="1">
    <location>
        <begin position="60"/>
        <end position="85"/>
    </location>
</feature>
<evidence type="ECO:0000256" key="1">
    <source>
        <dbReference type="SAM" id="MobiDB-lite"/>
    </source>
</evidence>
<name>A0A426XMX9_ENSVE</name>
<organism evidence="2 3">
    <name type="scientific">Ensete ventricosum</name>
    <name type="common">Abyssinian banana</name>
    <name type="synonym">Musa ensete</name>
    <dbReference type="NCBI Taxonomy" id="4639"/>
    <lineage>
        <taxon>Eukaryota</taxon>
        <taxon>Viridiplantae</taxon>
        <taxon>Streptophyta</taxon>
        <taxon>Embryophyta</taxon>
        <taxon>Tracheophyta</taxon>
        <taxon>Spermatophyta</taxon>
        <taxon>Magnoliopsida</taxon>
        <taxon>Liliopsida</taxon>
        <taxon>Zingiberales</taxon>
        <taxon>Musaceae</taxon>
        <taxon>Ensete</taxon>
    </lineage>
</organism>
<reference evidence="2 3" key="1">
    <citation type="journal article" date="2014" name="Agronomy (Basel)">
        <title>A Draft Genome Sequence for Ensete ventricosum, the Drought-Tolerant Tree Against Hunger.</title>
        <authorList>
            <person name="Harrison J."/>
            <person name="Moore K.A."/>
            <person name="Paszkiewicz K."/>
            <person name="Jones T."/>
            <person name="Grant M."/>
            <person name="Ambacheew D."/>
            <person name="Muzemil S."/>
            <person name="Studholme D.J."/>
        </authorList>
    </citation>
    <scope>NUCLEOTIDE SEQUENCE [LARGE SCALE GENOMIC DNA]</scope>
</reference>
<dbReference type="AlphaFoldDB" id="A0A426XMX9"/>
<evidence type="ECO:0000313" key="3">
    <source>
        <dbReference type="Proteomes" id="UP000287651"/>
    </source>
</evidence>
<sequence>MESESKAEGYIICLLKSAEEAVKADYTPLARVGNLEFRATSMIEIVPLLYRCDRRKSPIHNQGVEGAVPDTTGGKEARGNSARYDRKELVTYQSHSRLGSPLWKKLSMRQGRKQMVEKNGAISKARMEYLSRG</sequence>
<dbReference type="EMBL" id="AMZH03019091">
    <property type="protein sequence ID" value="RRT40800.1"/>
    <property type="molecule type" value="Genomic_DNA"/>
</dbReference>
<accession>A0A426XMX9</accession>
<comment type="caution">
    <text evidence="2">The sequence shown here is derived from an EMBL/GenBank/DDBJ whole genome shotgun (WGS) entry which is preliminary data.</text>
</comment>
<protein>
    <submittedName>
        <fullName evidence="2">Uncharacterized protein</fullName>
    </submittedName>
</protein>
<proteinExistence type="predicted"/>
<feature type="compositionally biased region" description="Basic and acidic residues" evidence="1">
    <location>
        <begin position="73"/>
        <end position="85"/>
    </location>
</feature>
<evidence type="ECO:0000313" key="2">
    <source>
        <dbReference type="EMBL" id="RRT40800.1"/>
    </source>
</evidence>
<gene>
    <name evidence="2" type="ORF">B296_00022787</name>
</gene>